<dbReference type="Proteomes" id="UP000593562">
    <property type="component" value="Unassembled WGS sequence"/>
</dbReference>
<comment type="caution">
    <text evidence="1">The sequence shown here is derived from an EMBL/GenBank/DDBJ whole genome shotgun (WGS) entry which is preliminary data.</text>
</comment>
<name>A0A7J7BXT7_TRIWF</name>
<organism evidence="1 2">
    <name type="scientific">Tripterygium wilfordii</name>
    <name type="common">Thunder God vine</name>
    <dbReference type="NCBI Taxonomy" id="458696"/>
    <lineage>
        <taxon>Eukaryota</taxon>
        <taxon>Viridiplantae</taxon>
        <taxon>Streptophyta</taxon>
        <taxon>Embryophyta</taxon>
        <taxon>Tracheophyta</taxon>
        <taxon>Spermatophyta</taxon>
        <taxon>Magnoliopsida</taxon>
        <taxon>eudicotyledons</taxon>
        <taxon>Gunneridae</taxon>
        <taxon>Pentapetalae</taxon>
        <taxon>rosids</taxon>
        <taxon>fabids</taxon>
        <taxon>Celastrales</taxon>
        <taxon>Celastraceae</taxon>
        <taxon>Tripterygium</taxon>
    </lineage>
</organism>
<sequence length="132" mass="15661">MVLFVFFSNSDSDYASYSEYDYTTEAQQQEQQEADPLLSNIRQGRPPGEWDPVWADEEDWEVVNEEIREGRDSPIAPFYIPYRKPYPVIPDNHYDISNPKAFIEELDRIEEFFKWVSYIFPDGSSYVPFSCY</sequence>
<evidence type="ECO:0000313" key="1">
    <source>
        <dbReference type="EMBL" id="KAF5726638.1"/>
    </source>
</evidence>
<evidence type="ECO:0000313" key="2">
    <source>
        <dbReference type="Proteomes" id="UP000593562"/>
    </source>
</evidence>
<reference evidence="1 2" key="1">
    <citation type="journal article" date="2020" name="Nat. Commun.">
        <title>Genome of Tripterygium wilfordii and identification of cytochrome P450 involved in triptolide biosynthesis.</title>
        <authorList>
            <person name="Tu L."/>
            <person name="Su P."/>
            <person name="Zhang Z."/>
            <person name="Gao L."/>
            <person name="Wang J."/>
            <person name="Hu T."/>
            <person name="Zhou J."/>
            <person name="Zhang Y."/>
            <person name="Zhao Y."/>
            <person name="Liu Y."/>
            <person name="Song Y."/>
            <person name="Tong Y."/>
            <person name="Lu Y."/>
            <person name="Yang J."/>
            <person name="Xu C."/>
            <person name="Jia M."/>
            <person name="Peters R.J."/>
            <person name="Huang L."/>
            <person name="Gao W."/>
        </authorList>
    </citation>
    <scope>NUCLEOTIDE SEQUENCE [LARGE SCALE GENOMIC DNA]</scope>
    <source>
        <strain evidence="2">cv. XIE 37</strain>
        <tissue evidence="1">Leaf</tissue>
    </source>
</reference>
<dbReference type="EMBL" id="JAAARO010000022">
    <property type="protein sequence ID" value="KAF5726638.1"/>
    <property type="molecule type" value="Genomic_DNA"/>
</dbReference>
<dbReference type="InParanoid" id="A0A7J7BXT7"/>
<gene>
    <name evidence="1" type="ORF">HS088_TW22G00318</name>
</gene>
<accession>A0A7J7BXT7</accession>
<keyword evidence="2" id="KW-1185">Reference proteome</keyword>
<protein>
    <submittedName>
        <fullName evidence="1">Protein TIC isoform X1</fullName>
    </submittedName>
</protein>
<dbReference type="AlphaFoldDB" id="A0A7J7BXT7"/>
<proteinExistence type="predicted"/>